<sequence>MSHKAVSWALEQRHLKPGPWIVLIQLADRHNKDTLQCDPDQKLIAADCNMSRATVNRHLEDLEHTGLIRRIPRVNPRTNKALSTFYILGLNFDNPPEVEFAVSQNETRKQKGQKENKGASRVSNCDTVPSLKKADSRVSNIAIPESQIETQTLVNKPVREHCAADAPHKSEFDFDGFVAEFSAAYPRMGLPEATEDALHTALGEGVDPAEILAGARAYAVEQDGNAPRYVKLSENWIAEKRWRQHVTSPKAQADQSEVLAYWAKEIIDAKPHMRGRVSPSMARECLSAGLVTEQDCRQVGVSL</sequence>
<dbReference type="InterPro" id="IPR036388">
    <property type="entry name" value="WH-like_DNA-bd_sf"/>
</dbReference>
<keyword evidence="3" id="KW-1185">Reference proteome</keyword>
<proteinExistence type="predicted"/>
<evidence type="ECO:0000313" key="2">
    <source>
        <dbReference type="EMBL" id="AUQ94482.1"/>
    </source>
</evidence>
<organism evidence="2 3">
    <name type="scientific">Phaeobacter inhibens</name>
    <dbReference type="NCBI Taxonomy" id="221822"/>
    <lineage>
        <taxon>Bacteria</taxon>
        <taxon>Pseudomonadati</taxon>
        <taxon>Pseudomonadota</taxon>
        <taxon>Alphaproteobacteria</taxon>
        <taxon>Rhodobacterales</taxon>
        <taxon>Roseobacteraceae</taxon>
        <taxon>Phaeobacter</taxon>
    </lineage>
</organism>
<dbReference type="EMBL" id="CP010705">
    <property type="protein sequence ID" value="AUQ94482.1"/>
    <property type="molecule type" value="Genomic_DNA"/>
</dbReference>
<evidence type="ECO:0000313" key="3">
    <source>
        <dbReference type="Proteomes" id="UP000236536"/>
    </source>
</evidence>
<evidence type="ECO:0000256" key="1">
    <source>
        <dbReference type="SAM" id="MobiDB-lite"/>
    </source>
</evidence>
<dbReference type="Gene3D" id="1.10.10.10">
    <property type="entry name" value="Winged helix-like DNA-binding domain superfamily/Winged helix DNA-binding domain"/>
    <property type="match status" value="1"/>
</dbReference>
<dbReference type="RefSeq" id="WP_102874251.1">
    <property type="nucleotide sequence ID" value="NZ_CP010599.1"/>
</dbReference>
<dbReference type="SUPFAM" id="SSF46785">
    <property type="entry name" value="Winged helix' DNA-binding domain"/>
    <property type="match status" value="1"/>
</dbReference>
<accession>A0ABM6RE27</accession>
<dbReference type="InterPro" id="IPR036390">
    <property type="entry name" value="WH_DNA-bd_sf"/>
</dbReference>
<reference evidence="2 3" key="1">
    <citation type="journal article" date="2017" name="Genome Biol. Evol.">
        <title>Trajectories and Drivers of Genome Evolution in Surface-Associated Marine Phaeobacter.</title>
        <authorList>
            <person name="Freese H.M."/>
            <person name="Sikorski J."/>
            <person name="Bunk B."/>
            <person name="Scheuner C."/>
            <person name="Meier-Kolthoff J.P."/>
            <person name="Sproer C."/>
            <person name="Gram L."/>
            <person name="Overmann J."/>
        </authorList>
    </citation>
    <scope>NUCLEOTIDE SEQUENCE [LARGE SCALE GENOMIC DNA]</scope>
    <source>
        <strain evidence="2 3">P66</strain>
    </source>
</reference>
<name>A0ABM6RE27_9RHOB</name>
<feature type="region of interest" description="Disordered" evidence="1">
    <location>
        <begin position="104"/>
        <end position="126"/>
    </location>
</feature>
<gene>
    <name evidence="2" type="ORF">PhaeoP66_01700</name>
</gene>
<feature type="compositionally biased region" description="Basic and acidic residues" evidence="1">
    <location>
        <begin position="106"/>
        <end position="118"/>
    </location>
</feature>
<reference evidence="2 3" key="2">
    <citation type="journal article" date="2017" name="Int. J. Syst. Evol. Microbiol.">
        <title>Adaptation of Surface-Associated Bacteria to the Open Ocean: A Genomically Distinct Subpopulation of Phaeobacter gallaeciensis Colonizes Pacific Mesozooplankton.</title>
        <authorList>
            <person name="Freese H.M."/>
            <person name="Methner A."/>
            <person name="Overmann J."/>
        </authorList>
    </citation>
    <scope>NUCLEOTIDE SEQUENCE [LARGE SCALE GENOMIC DNA]</scope>
    <source>
        <strain evidence="2 3">P66</strain>
    </source>
</reference>
<dbReference type="Proteomes" id="UP000236536">
    <property type="component" value="Chromosome"/>
</dbReference>
<protein>
    <submittedName>
        <fullName evidence="2">Helix-turn-helix domain protein</fullName>
    </submittedName>
</protein>
<dbReference type="Pfam" id="PF13730">
    <property type="entry name" value="HTH_36"/>
    <property type="match status" value="1"/>
</dbReference>